<feature type="modified residue" description="4-aspartylphosphate" evidence="3">
    <location>
        <position position="54"/>
    </location>
</feature>
<keyword evidence="3" id="KW-0597">Phosphoprotein</keyword>
<dbReference type="SMART" id="SM00448">
    <property type="entry name" value="REC"/>
    <property type="match status" value="1"/>
</dbReference>
<dbReference type="Pfam" id="PF04397">
    <property type="entry name" value="LytTR"/>
    <property type="match status" value="1"/>
</dbReference>
<dbReference type="PROSITE" id="PS50110">
    <property type="entry name" value="RESPONSE_REGULATORY"/>
    <property type="match status" value="1"/>
</dbReference>
<feature type="domain" description="Response regulatory" evidence="4">
    <location>
        <begin position="3"/>
        <end position="120"/>
    </location>
</feature>
<dbReference type="InterPro" id="IPR046947">
    <property type="entry name" value="LytR-like"/>
</dbReference>
<dbReference type="PANTHER" id="PTHR37299:SF1">
    <property type="entry name" value="STAGE 0 SPORULATION PROTEIN A HOMOLOG"/>
    <property type="match status" value="1"/>
</dbReference>
<dbReference type="STRING" id="460384.SAMN05216313_11663"/>
<dbReference type="InterPro" id="IPR011006">
    <property type="entry name" value="CheY-like_superfamily"/>
</dbReference>
<reference evidence="7" key="1">
    <citation type="submission" date="2016-10" db="EMBL/GenBank/DDBJ databases">
        <authorList>
            <person name="Varghese N."/>
            <person name="Submissions S."/>
        </authorList>
    </citation>
    <scope>NUCLEOTIDE SEQUENCE [LARGE SCALE GENOMIC DNA]</scope>
    <source>
        <strain evidence="7">NLAE-zl-G277</strain>
    </source>
</reference>
<dbReference type="Pfam" id="PF00072">
    <property type="entry name" value="Response_reg"/>
    <property type="match status" value="1"/>
</dbReference>
<evidence type="ECO:0000313" key="6">
    <source>
        <dbReference type="EMBL" id="SET83883.1"/>
    </source>
</evidence>
<dbReference type="Gene3D" id="3.40.50.2300">
    <property type="match status" value="1"/>
</dbReference>
<gene>
    <name evidence="6" type="ORF">SAMN05216313_11663</name>
</gene>
<evidence type="ECO:0000313" key="7">
    <source>
        <dbReference type="Proteomes" id="UP000198508"/>
    </source>
</evidence>
<dbReference type="Proteomes" id="UP000198508">
    <property type="component" value="Unassembled WGS sequence"/>
</dbReference>
<dbReference type="AlphaFoldDB" id="A0A1I0HIQ8"/>
<evidence type="ECO:0000256" key="3">
    <source>
        <dbReference type="PROSITE-ProRule" id="PRU00169"/>
    </source>
</evidence>
<evidence type="ECO:0000259" key="5">
    <source>
        <dbReference type="PROSITE" id="PS50930"/>
    </source>
</evidence>
<name>A0A1I0HIQ8_9FIRM</name>
<feature type="domain" description="HTH LytTR-type" evidence="5">
    <location>
        <begin position="179"/>
        <end position="236"/>
    </location>
</feature>
<accession>A0A1I0HIQ8</accession>
<dbReference type="PANTHER" id="PTHR37299">
    <property type="entry name" value="TRANSCRIPTIONAL REGULATOR-RELATED"/>
    <property type="match status" value="1"/>
</dbReference>
<keyword evidence="7" id="KW-1185">Reference proteome</keyword>
<dbReference type="SUPFAM" id="SSF52172">
    <property type="entry name" value="CheY-like"/>
    <property type="match status" value="1"/>
</dbReference>
<dbReference type="GO" id="GO:0000156">
    <property type="term" value="F:phosphorelay response regulator activity"/>
    <property type="evidence" value="ECO:0007669"/>
    <property type="project" value="InterPro"/>
</dbReference>
<sequence length="236" mass="26946">MEKILLVEDNPAASARIRTFIQKMDPGYEVIVFPMAGEAYSYACRETISLFILDIQLADYKGTNLARQLRALEAYRYTPILFETALAGEELTAYRDVQCYAFLIKPFTETEFREAFMSAIGLSRQLRPAGKKLCLEQKQFILEYDVSSIVYLEAFGKKIVIHTDSPVLGQKQDTISGYSLARLLEMLDDPSFIQCHKSYLVNQNYIGKINKTDRQIVLRNHSETIPVGAKYQSALW</sequence>
<evidence type="ECO:0000256" key="1">
    <source>
        <dbReference type="ARBA" id="ARBA00018672"/>
    </source>
</evidence>
<dbReference type="EMBL" id="FOIM01000016">
    <property type="protein sequence ID" value="SET83883.1"/>
    <property type="molecule type" value="Genomic_DNA"/>
</dbReference>
<organism evidence="6 7">
    <name type="scientific">Enterocloster lavalensis</name>
    <dbReference type="NCBI Taxonomy" id="460384"/>
    <lineage>
        <taxon>Bacteria</taxon>
        <taxon>Bacillati</taxon>
        <taxon>Bacillota</taxon>
        <taxon>Clostridia</taxon>
        <taxon>Lachnospirales</taxon>
        <taxon>Lachnospiraceae</taxon>
        <taxon>Enterocloster</taxon>
    </lineage>
</organism>
<dbReference type="InterPro" id="IPR007492">
    <property type="entry name" value="LytTR_DNA-bd_dom"/>
</dbReference>
<dbReference type="SMART" id="SM00850">
    <property type="entry name" value="LytTR"/>
    <property type="match status" value="1"/>
</dbReference>
<dbReference type="RefSeq" id="WP_092365494.1">
    <property type="nucleotide sequence ID" value="NZ_CATZMQ010000007.1"/>
</dbReference>
<dbReference type="InterPro" id="IPR001789">
    <property type="entry name" value="Sig_transdc_resp-reg_receiver"/>
</dbReference>
<dbReference type="Gene3D" id="2.40.50.1020">
    <property type="entry name" value="LytTr DNA-binding domain"/>
    <property type="match status" value="1"/>
</dbReference>
<evidence type="ECO:0000259" key="4">
    <source>
        <dbReference type="PROSITE" id="PS50110"/>
    </source>
</evidence>
<dbReference type="PROSITE" id="PS50930">
    <property type="entry name" value="HTH_LYTTR"/>
    <property type="match status" value="1"/>
</dbReference>
<proteinExistence type="predicted"/>
<evidence type="ECO:0000256" key="2">
    <source>
        <dbReference type="ARBA" id="ARBA00024867"/>
    </source>
</evidence>
<dbReference type="GO" id="GO:0003677">
    <property type="term" value="F:DNA binding"/>
    <property type="evidence" value="ECO:0007669"/>
    <property type="project" value="InterPro"/>
</dbReference>
<protein>
    <recommendedName>
        <fullName evidence="1">Stage 0 sporulation protein A homolog</fullName>
    </recommendedName>
</protein>
<comment type="function">
    <text evidence="2">May play the central regulatory role in sporulation. It may be an element of the effector pathway responsible for the activation of sporulation genes in response to nutritional stress. Spo0A may act in concert with spo0H (a sigma factor) to control the expression of some genes that are critical to the sporulation process.</text>
</comment>